<name>A0A644XUZ1_9ZZZZ</name>
<comment type="caution">
    <text evidence="1">The sequence shown here is derived from an EMBL/GenBank/DDBJ whole genome shotgun (WGS) entry which is preliminary data.</text>
</comment>
<accession>A0A644XUZ1</accession>
<dbReference type="AlphaFoldDB" id="A0A644XUZ1"/>
<gene>
    <name evidence="1" type="ORF">SDC9_64344</name>
</gene>
<organism evidence="1">
    <name type="scientific">bioreactor metagenome</name>
    <dbReference type="NCBI Taxonomy" id="1076179"/>
    <lineage>
        <taxon>unclassified sequences</taxon>
        <taxon>metagenomes</taxon>
        <taxon>ecological metagenomes</taxon>
    </lineage>
</organism>
<dbReference type="Gene3D" id="3.40.718.10">
    <property type="entry name" value="Isopropylmalate Dehydrogenase"/>
    <property type="match status" value="1"/>
</dbReference>
<sequence length="48" mass="4944">MSKAILELAHGKMAGMIVGAKVPVVLTSRGATSEEKYLSLVLSASAVK</sequence>
<evidence type="ECO:0000313" key="1">
    <source>
        <dbReference type="EMBL" id="MPM17944.1"/>
    </source>
</evidence>
<protein>
    <recommendedName>
        <fullName evidence="2">Phosphate acetyltransferase</fullName>
    </recommendedName>
</protein>
<evidence type="ECO:0008006" key="2">
    <source>
        <dbReference type="Google" id="ProtNLM"/>
    </source>
</evidence>
<dbReference type="EMBL" id="VSSQ01002889">
    <property type="protein sequence ID" value="MPM17944.1"/>
    <property type="molecule type" value="Genomic_DNA"/>
</dbReference>
<proteinExistence type="predicted"/>
<reference evidence="1" key="1">
    <citation type="submission" date="2019-08" db="EMBL/GenBank/DDBJ databases">
        <authorList>
            <person name="Kucharzyk K."/>
            <person name="Murdoch R.W."/>
            <person name="Higgins S."/>
            <person name="Loffler F."/>
        </authorList>
    </citation>
    <scope>NUCLEOTIDE SEQUENCE</scope>
</reference>